<gene>
    <name evidence="2" type="ORF">MUN86_07325</name>
</gene>
<protein>
    <submittedName>
        <fullName evidence="2">Copper resistance protein NlpE</fullName>
    </submittedName>
</protein>
<keyword evidence="1" id="KW-0732">Signal</keyword>
<dbReference type="EMBL" id="CP095061">
    <property type="protein sequence ID" value="UOQ67664.1"/>
    <property type="molecule type" value="Genomic_DNA"/>
</dbReference>
<name>A0ABY4G9U4_9BACT</name>
<accession>A0ABY4G9U4</accession>
<evidence type="ECO:0000313" key="3">
    <source>
        <dbReference type="Proteomes" id="UP000830401"/>
    </source>
</evidence>
<feature type="signal peptide" evidence="1">
    <location>
        <begin position="1"/>
        <end position="21"/>
    </location>
</feature>
<evidence type="ECO:0000313" key="2">
    <source>
        <dbReference type="EMBL" id="UOQ67664.1"/>
    </source>
</evidence>
<organism evidence="2 3">
    <name type="scientific">Hymenobacter volaticus</name>
    <dbReference type="NCBI Taxonomy" id="2932254"/>
    <lineage>
        <taxon>Bacteria</taxon>
        <taxon>Pseudomonadati</taxon>
        <taxon>Bacteroidota</taxon>
        <taxon>Cytophagia</taxon>
        <taxon>Cytophagales</taxon>
        <taxon>Hymenobacteraceae</taxon>
        <taxon>Hymenobacter</taxon>
    </lineage>
</organism>
<feature type="chain" id="PRO_5045346202" evidence="1">
    <location>
        <begin position="22"/>
        <end position="146"/>
    </location>
</feature>
<proteinExistence type="predicted"/>
<dbReference type="Proteomes" id="UP000830401">
    <property type="component" value="Chromosome"/>
</dbReference>
<dbReference type="RefSeq" id="WP_245123548.1">
    <property type="nucleotide sequence ID" value="NZ_CP095061.1"/>
</dbReference>
<keyword evidence="3" id="KW-1185">Reference proteome</keyword>
<evidence type="ECO:0000256" key="1">
    <source>
        <dbReference type="SAM" id="SignalP"/>
    </source>
</evidence>
<reference evidence="2" key="1">
    <citation type="submission" date="2022-04" db="EMBL/GenBank/DDBJ databases">
        <title>Hymenobacter sp. isolated from the air.</title>
        <authorList>
            <person name="Won M."/>
            <person name="Lee C.-M."/>
            <person name="Woen H.-Y."/>
            <person name="Kwon S.-W."/>
        </authorList>
    </citation>
    <scope>NUCLEOTIDE SEQUENCE</scope>
    <source>
        <strain evidence="2">5420S-77</strain>
    </source>
</reference>
<sequence>MIRLLFFLACLVLAAPSAALAQRAASAAPTLKPSFFTTYTYLTYDILDKSSGPTPIAAKGVGGTLTLNPNGTYQKHLQLANAGTTMSFDQTGKFTFSGDQISFSYTDKKGQPRTDQGSFRLRNNLLTLVIQGFPAGNSSTYTLRAQ</sequence>